<dbReference type="STRING" id="526222.Desal_0939"/>
<feature type="domain" description="RNA polymerase sigma-70 region 4" evidence="7">
    <location>
        <begin position="123"/>
        <end position="168"/>
    </location>
</feature>
<dbReference type="OrthoDB" id="9784272at2"/>
<dbReference type="KEGG" id="dsa:Desal_0939"/>
<dbReference type="AlphaFoldDB" id="C6BZU7"/>
<dbReference type="InterPro" id="IPR013324">
    <property type="entry name" value="RNA_pol_sigma_r3/r4-like"/>
</dbReference>
<dbReference type="GO" id="GO:0006352">
    <property type="term" value="P:DNA-templated transcription initiation"/>
    <property type="evidence" value="ECO:0007669"/>
    <property type="project" value="InterPro"/>
</dbReference>
<name>C6BZU7_MARSD</name>
<gene>
    <name evidence="8" type="ordered locus">Desal_0939</name>
</gene>
<dbReference type="Proteomes" id="UP000002601">
    <property type="component" value="Chromosome"/>
</dbReference>
<keyword evidence="4" id="KW-0238">DNA-binding</keyword>
<dbReference type="HOGENOM" id="CLU_118495_0_0_7"/>
<dbReference type="NCBIfam" id="TIGR02937">
    <property type="entry name" value="sigma70-ECF"/>
    <property type="match status" value="1"/>
</dbReference>
<dbReference type="eggNOG" id="COG1595">
    <property type="taxonomic scope" value="Bacteria"/>
</dbReference>
<dbReference type="Gene3D" id="1.10.1740.10">
    <property type="match status" value="1"/>
</dbReference>
<dbReference type="Pfam" id="PF04545">
    <property type="entry name" value="Sigma70_r4"/>
    <property type="match status" value="1"/>
</dbReference>
<dbReference type="Pfam" id="PF04542">
    <property type="entry name" value="Sigma70_r2"/>
    <property type="match status" value="1"/>
</dbReference>
<reference evidence="8 9" key="1">
    <citation type="submission" date="2009-06" db="EMBL/GenBank/DDBJ databases">
        <title>Complete sequence of Desulfovibrio salexigens DSM 2638.</title>
        <authorList>
            <consortium name="US DOE Joint Genome Institute"/>
            <person name="Lucas S."/>
            <person name="Copeland A."/>
            <person name="Lapidus A."/>
            <person name="Glavina del Rio T."/>
            <person name="Tice H."/>
            <person name="Bruce D."/>
            <person name="Goodwin L."/>
            <person name="Pitluck S."/>
            <person name="Munk A.C."/>
            <person name="Brettin T."/>
            <person name="Detter J.C."/>
            <person name="Han C."/>
            <person name="Tapia R."/>
            <person name="Larimer F."/>
            <person name="Land M."/>
            <person name="Hauser L."/>
            <person name="Kyrpides N."/>
            <person name="Anderson I."/>
            <person name="Wall J.D."/>
            <person name="Arkin A.P."/>
            <person name="Dehal P."/>
            <person name="Chivian D."/>
            <person name="Giles B."/>
            <person name="Hazen T.C."/>
        </authorList>
    </citation>
    <scope>NUCLEOTIDE SEQUENCE [LARGE SCALE GENOMIC DNA]</scope>
    <source>
        <strain evidence="9">ATCC 14822 / DSM 2638 / NCIMB 8403 / VKM B-1763</strain>
    </source>
</reference>
<evidence type="ECO:0000256" key="1">
    <source>
        <dbReference type="ARBA" id="ARBA00010641"/>
    </source>
</evidence>
<dbReference type="GO" id="GO:0003677">
    <property type="term" value="F:DNA binding"/>
    <property type="evidence" value="ECO:0007669"/>
    <property type="project" value="UniProtKB-KW"/>
</dbReference>
<dbReference type="SUPFAM" id="SSF88659">
    <property type="entry name" value="Sigma3 and sigma4 domains of RNA polymerase sigma factors"/>
    <property type="match status" value="1"/>
</dbReference>
<keyword evidence="5" id="KW-0804">Transcription</keyword>
<dbReference type="Gene3D" id="1.10.10.10">
    <property type="entry name" value="Winged helix-like DNA-binding domain superfamily/Winged helix DNA-binding domain"/>
    <property type="match status" value="1"/>
</dbReference>
<evidence type="ECO:0000259" key="6">
    <source>
        <dbReference type="Pfam" id="PF04542"/>
    </source>
</evidence>
<dbReference type="InterPro" id="IPR013325">
    <property type="entry name" value="RNA_pol_sigma_r2"/>
</dbReference>
<dbReference type="RefSeq" id="WP_015850823.1">
    <property type="nucleotide sequence ID" value="NC_012881.1"/>
</dbReference>
<dbReference type="PANTHER" id="PTHR43133:SF8">
    <property type="entry name" value="RNA POLYMERASE SIGMA FACTOR HI_1459-RELATED"/>
    <property type="match status" value="1"/>
</dbReference>
<evidence type="ECO:0000256" key="2">
    <source>
        <dbReference type="ARBA" id="ARBA00023015"/>
    </source>
</evidence>
<dbReference type="InterPro" id="IPR007627">
    <property type="entry name" value="RNA_pol_sigma70_r2"/>
</dbReference>
<dbReference type="CDD" id="cd06171">
    <property type="entry name" value="Sigma70_r4"/>
    <property type="match status" value="1"/>
</dbReference>
<evidence type="ECO:0000256" key="5">
    <source>
        <dbReference type="ARBA" id="ARBA00023163"/>
    </source>
</evidence>
<accession>C6BZU7</accession>
<evidence type="ECO:0000313" key="8">
    <source>
        <dbReference type="EMBL" id="ACS79004.1"/>
    </source>
</evidence>
<dbReference type="SUPFAM" id="SSF88946">
    <property type="entry name" value="Sigma2 domain of RNA polymerase sigma factors"/>
    <property type="match status" value="1"/>
</dbReference>
<dbReference type="PANTHER" id="PTHR43133">
    <property type="entry name" value="RNA POLYMERASE ECF-TYPE SIGMA FACTO"/>
    <property type="match status" value="1"/>
</dbReference>
<dbReference type="InterPro" id="IPR039425">
    <property type="entry name" value="RNA_pol_sigma-70-like"/>
</dbReference>
<comment type="similarity">
    <text evidence="1">Belongs to the sigma-70 factor family. ECF subfamily.</text>
</comment>
<evidence type="ECO:0000313" key="9">
    <source>
        <dbReference type="Proteomes" id="UP000002601"/>
    </source>
</evidence>
<dbReference type="InterPro" id="IPR014284">
    <property type="entry name" value="RNA_pol_sigma-70_dom"/>
</dbReference>
<proteinExistence type="inferred from homology"/>
<feature type="domain" description="RNA polymerase sigma-70 region 2" evidence="6">
    <location>
        <begin position="21"/>
        <end position="96"/>
    </location>
</feature>
<dbReference type="InterPro" id="IPR007630">
    <property type="entry name" value="RNA_pol_sigma70_r4"/>
</dbReference>
<protein>
    <submittedName>
        <fullName evidence="8">Transcriptional regulator, LuxR family</fullName>
    </submittedName>
</protein>
<dbReference type="InterPro" id="IPR036388">
    <property type="entry name" value="WH-like_DNA-bd_sf"/>
</dbReference>
<organism evidence="8 9">
    <name type="scientific">Maridesulfovibrio salexigens (strain ATCC 14822 / DSM 2638 / NCIMB 8403 / VKM B-1763)</name>
    <name type="common">Desulfovibrio salexigens</name>
    <dbReference type="NCBI Taxonomy" id="526222"/>
    <lineage>
        <taxon>Bacteria</taxon>
        <taxon>Pseudomonadati</taxon>
        <taxon>Thermodesulfobacteriota</taxon>
        <taxon>Desulfovibrionia</taxon>
        <taxon>Desulfovibrionales</taxon>
        <taxon>Desulfovibrionaceae</taxon>
        <taxon>Maridesulfovibrio</taxon>
    </lineage>
</organism>
<dbReference type="GO" id="GO:0016987">
    <property type="term" value="F:sigma factor activity"/>
    <property type="evidence" value="ECO:0007669"/>
    <property type="project" value="UniProtKB-KW"/>
</dbReference>
<keyword evidence="9" id="KW-1185">Reference proteome</keyword>
<evidence type="ECO:0000256" key="3">
    <source>
        <dbReference type="ARBA" id="ARBA00023082"/>
    </source>
</evidence>
<keyword evidence="3" id="KW-0731">Sigma factor</keyword>
<sequence length="181" mass="21330">MNTYIEQKYEYISEKEMSCFFNENINFIKNVVSKFIFSKYVGANKNDVDEVCQEVAVKIIKNDYIAKYSSEKSSINTWLYIISRSVAVDYMRKNNRIYINVDDLDQISEPENEKIDFNFPEDILSKRQKEVVRMIFWGDLKAVEVAEQLGITSRTVRCIKHQAIQKLRRHFSAASERRVVS</sequence>
<evidence type="ECO:0000259" key="7">
    <source>
        <dbReference type="Pfam" id="PF04545"/>
    </source>
</evidence>
<dbReference type="EMBL" id="CP001649">
    <property type="protein sequence ID" value="ACS79004.1"/>
    <property type="molecule type" value="Genomic_DNA"/>
</dbReference>
<keyword evidence="2" id="KW-0805">Transcription regulation</keyword>
<evidence type="ECO:0000256" key="4">
    <source>
        <dbReference type="ARBA" id="ARBA00023125"/>
    </source>
</evidence>